<reference evidence="17 18" key="1">
    <citation type="journal article" date="2015" name="Nature">
        <title>rRNA introns, odd ribosomes, and small enigmatic genomes across a large radiation of phyla.</title>
        <authorList>
            <person name="Brown C.T."/>
            <person name="Hug L.A."/>
            <person name="Thomas B.C."/>
            <person name="Sharon I."/>
            <person name="Castelle C.J."/>
            <person name="Singh A."/>
            <person name="Wilkins M.J."/>
            <person name="Williams K.H."/>
            <person name="Banfield J.F."/>
        </authorList>
    </citation>
    <scope>NUCLEOTIDE SEQUENCE [LARGE SCALE GENOMIC DNA]</scope>
</reference>
<evidence type="ECO:0000256" key="5">
    <source>
        <dbReference type="ARBA" id="ARBA00022553"/>
    </source>
</evidence>
<dbReference type="Gene3D" id="3.30.565.10">
    <property type="entry name" value="Histidine kinase-like ATPase, C-terminal domain"/>
    <property type="match status" value="1"/>
</dbReference>
<dbReference type="InterPro" id="IPR000014">
    <property type="entry name" value="PAS"/>
</dbReference>
<dbReference type="InterPro" id="IPR036097">
    <property type="entry name" value="HisK_dim/P_sf"/>
</dbReference>
<evidence type="ECO:0000256" key="2">
    <source>
        <dbReference type="ARBA" id="ARBA00004651"/>
    </source>
</evidence>
<evidence type="ECO:0000256" key="12">
    <source>
        <dbReference type="ARBA" id="ARBA00023012"/>
    </source>
</evidence>
<dbReference type="EC" id="2.7.13.3" evidence="3"/>
<evidence type="ECO:0000256" key="7">
    <source>
        <dbReference type="ARBA" id="ARBA00022692"/>
    </source>
</evidence>
<feature type="transmembrane region" description="Helical" evidence="14">
    <location>
        <begin position="253"/>
        <end position="275"/>
    </location>
</feature>
<dbReference type="PRINTS" id="PR00344">
    <property type="entry name" value="BCTRLSENSOR"/>
</dbReference>
<comment type="caution">
    <text evidence="17">The sequence shown here is derived from an EMBL/GenBank/DDBJ whole genome shotgun (WGS) entry which is preliminary data.</text>
</comment>
<keyword evidence="13 14" id="KW-0472">Membrane</keyword>
<dbReference type="SMART" id="SM00387">
    <property type="entry name" value="HATPase_c"/>
    <property type="match status" value="1"/>
</dbReference>
<dbReference type="SUPFAM" id="SSF47384">
    <property type="entry name" value="Homodimeric domain of signal transducing histidine kinase"/>
    <property type="match status" value="1"/>
</dbReference>
<dbReference type="PIRSF" id="PIRSF037532">
    <property type="entry name" value="STHK_NtrY"/>
    <property type="match status" value="1"/>
</dbReference>
<dbReference type="InterPro" id="IPR013767">
    <property type="entry name" value="PAS_fold"/>
</dbReference>
<dbReference type="AlphaFoldDB" id="A0A0G2AKI9"/>
<dbReference type="GO" id="GO:0000155">
    <property type="term" value="F:phosphorelay sensor kinase activity"/>
    <property type="evidence" value="ECO:0007669"/>
    <property type="project" value="InterPro"/>
</dbReference>
<dbReference type="InterPro" id="IPR003661">
    <property type="entry name" value="HisK_dim/P_dom"/>
</dbReference>
<dbReference type="Pfam" id="PF19312">
    <property type="entry name" value="NtrY_N"/>
    <property type="match status" value="1"/>
</dbReference>
<dbReference type="SUPFAM" id="SSF103190">
    <property type="entry name" value="Sensory domain-like"/>
    <property type="match status" value="1"/>
</dbReference>
<evidence type="ECO:0000256" key="3">
    <source>
        <dbReference type="ARBA" id="ARBA00012438"/>
    </source>
</evidence>
<feature type="domain" description="Histidine kinase" evidence="15">
    <location>
        <begin position="431"/>
        <end position="642"/>
    </location>
</feature>
<name>A0A0G2AKI9_9BACT</name>
<evidence type="ECO:0000256" key="1">
    <source>
        <dbReference type="ARBA" id="ARBA00000085"/>
    </source>
</evidence>
<evidence type="ECO:0000256" key="8">
    <source>
        <dbReference type="ARBA" id="ARBA00022741"/>
    </source>
</evidence>
<accession>A0A0G2AKI9</accession>
<dbReference type="InterPro" id="IPR045671">
    <property type="entry name" value="NtrY-like_N"/>
</dbReference>
<evidence type="ECO:0000313" key="18">
    <source>
        <dbReference type="Proteomes" id="UP000034054"/>
    </source>
</evidence>
<evidence type="ECO:0000256" key="14">
    <source>
        <dbReference type="SAM" id="Phobius"/>
    </source>
</evidence>
<dbReference type="SUPFAM" id="SSF55785">
    <property type="entry name" value="PYP-like sensor domain (PAS domain)"/>
    <property type="match status" value="1"/>
</dbReference>
<dbReference type="Pfam" id="PF00512">
    <property type="entry name" value="HisKA"/>
    <property type="match status" value="1"/>
</dbReference>
<keyword evidence="4" id="KW-1003">Cell membrane</keyword>
<dbReference type="InterPro" id="IPR003594">
    <property type="entry name" value="HATPase_dom"/>
</dbReference>
<feature type="domain" description="PAS" evidence="16">
    <location>
        <begin position="300"/>
        <end position="370"/>
    </location>
</feature>
<comment type="catalytic activity">
    <reaction evidence="1">
        <text>ATP + protein L-histidine = ADP + protein N-phospho-L-histidine.</text>
        <dbReference type="EC" id="2.7.13.3"/>
    </reaction>
</comment>
<dbReference type="InterPro" id="IPR029151">
    <property type="entry name" value="Sensor-like_sf"/>
</dbReference>
<dbReference type="Gene3D" id="1.10.287.130">
    <property type="match status" value="1"/>
</dbReference>
<dbReference type="InterPro" id="IPR004358">
    <property type="entry name" value="Sig_transdc_His_kin-like_C"/>
</dbReference>
<evidence type="ECO:0000256" key="13">
    <source>
        <dbReference type="ARBA" id="ARBA00023136"/>
    </source>
</evidence>
<dbReference type="Pfam" id="PF02518">
    <property type="entry name" value="HATPase_c"/>
    <property type="match status" value="1"/>
</dbReference>
<evidence type="ECO:0000256" key="4">
    <source>
        <dbReference type="ARBA" id="ARBA00022475"/>
    </source>
</evidence>
<dbReference type="PANTHER" id="PTHR43065">
    <property type="entry name" value="SENSOR HISTIDINE KINASE"/>
    <property type="match status" value="1"/>
</dbReference>
<keyword evidence="11 14" id="KW-1133">Transmembrane helix</keyword>
<dbReference type="PANTHER" id="PTHR43065:SF42">
    <property type="entry name" value="TWO-COMPONENT SENSOR PPRA"/>
    <property type="match status" value="1"/>
</dbReference>
<proteinExistence type="predicted"/>
<dbReference type="InterPro" id="IPR035965">
    <property type="entry name" value="PAS-like_dom_sf"/>
</dbReference>
<dbReference type="GO" id="GO:0005524">
    <property type="term" value="F:ATP binding"/>
    <property type="evidence" value="ECO:0007669"/>
    <property type="project" value="UniProtKB-KW"/>
</dbReference>
<dbReference type="Pfam" id="PF00989">
    <property type="entry name" value="PAS"/>
    <property type="match status" value="1"/>
</dbReference>
<keyword evidence="9 17" id="KW-0418">Kinase</keyword>
<dbReference type="CDD" id="cd00130">
    <property type="entry name" value="PAS"/>
    <property type="match status" value="1"/>
</dbReference>
<dbReference type="SMART" id="SM00091">
    <property type="entry name" value="PAS"/>
    <property type="match status" value="1"/>
</dbReference>
<dbReference type="CDD" id="cd00082">
    <property type="entry name" value="HisKA"/>
    <property type="match status" value="1"/>
</dbReference>
<keyword evidence="6" id="KW-0808">Transferase</keyword>
<keyword evidence="12" id="KW-0902">Two-component regulatory system</keyword>
<dbReference type="Gene3D" id="3.30.450.20">
    <property type="entry name" value="PAS domain"/>
    <property type="match status" value="1"/>
</dbReference>
<dbReference type="EMBL" id="LCRH01000009">
    <property type="protein sequence ID" value="KKW33109.1"/>
    <property type="molecule type" value="Genomic_DNA"/>
</dbReference>
<keyword evidence="7 14" id="KW-0812">Transmembrane</keyword>
<dbReference type="PROSITE" id="PS50109">
    <property type="entry name" value="HIS_KIN"/>
    <property type="match status" value="1"/>
</dbReference>
<dbReference type="InterPro" id="IPR017232">
    <property type="entry name" value="NtrY"/>
</dbReference>
<comment type="subcellular location">
    <subcellularLocation>
        <location evidence="2">Cell membrane</location>
        <topology evidence="2">Multi-pass membrane protein</topology>
    </subcellularLocation>
</comment>
<evidence type="ECO:0000259" key="16">
    <source>
        <dbReference type="PROSITE" id="PS50112"/>
    </source>
</evidence>
<evidence type="ECO:0000256" key="10">
    <source>
        <dbReference type="ARBA" id="ARBA00022840"/>
    </source>
</evidence>
<sequence>MNSDALNPKSEGSSSTLLISFLNLNILFLLILMVLVMRNVTKLVLERKRGVLGARLKTKLVTAFVAFSFVPTVILFILAWGSVSSTMNKWFSLQIEKSLEESLNVAQIYYQTSSEEVLHFARTVASGGIPGNIRNAARQKQREYKVSALWYFSRSGKELAASISNDIPAGILTRPDKDAIKKALKGEYYTVDTLKKGEVVRGLSPVRGRDSNIIGVVVVDHYIPKRLVKRMREISNSFEEFKQHQLFKTPIKLSYFLLFAMVALLIIFSATWFSFFNSMTADLKAGKAGLEEANRDLESRRQYIEIILGSVAAGVVSLDKTGKITTVNHSAEQLLEIDTSRFIGRNYREILSQEQLYLMKGLIRELNASHEDTLQKEIQLKLKGKTLTVMVSITTLKDDKGNYLGMVIVFDDLTQLIKAQRMAAWREVARRIAHEIKNPLTPIQLSAERLQKRFGDKIGDGSEVFQECTRTIVKQVEELKVLVNEFSNFARMPAANPSPNDINEIAREAIFLFKEAHKGVTFQTELDNRIPGLNLDRDQIKRALINLIDNAVAAVRENGEVRIKTFYDDDLRLARIEVADNGSGILLEDKGRLFEPYFSTKKGGTGLGLVIVNTIVSDHNGYIRVLDNEPKGTRIVIELPVK</sequence>
<dbReference type="GO" id="GO:0006355">
    <property type="term" value="P:regulation of DNA-templated transcription"/>
    <property type="evidence" value="ECO:0007669"/>
    <property type="project" value="InterPro"/>
</dbReference>
<keyword evidence="10" id="KW-0067">ATP-binding</keyword>
<dbReference type="InterPro" id="IPR036890">
    <property type="entry name" value="HATPase_C_sf"/>
</dbReference>
<gene>
    <name evidence="17" type="ORF">UY76_C0009G0015</name>
</gene>
<feature type="transmembrane region" description="Helical" evidence="14">
    <location>
        <begin position="20"/>
        <end position="40"/>
    </location>
</feature>
<evidence type="ECO:0000256" key="11">
    <source>
        <dbReference type="ARBA" id="ARBA00022989"/>
    </source>
</evidence>
<evidence type="ECO:0000256" key="6">
    <source>
        <dbReference type="ARBA" id="ARBA00022679"/>
    </source>
</evidence>
<keyword evidence="8" id="KW-0547">Nucleotide-binding</keyword>
<dbReference type="SUPFAM" id="SSF55874">
    <property type="entry name" value="ATPase domain of HSP90 chaperone/DNA topoisomerase II/histidine kinase"/>
    <property type="match status" value="1"/>
</dbReference>
<dbReference type="NCBIfam" id="TIGR00229">
    <property type="entry name" value="sensory_box"/>
    <property type="match status" value="1"/>
</dbReference>
<evidence type="ECO:0000313" key="17">
    <source>
        <dbReference type="EMBL" id="KKW33109.1"/>
    </source>
</evidence>
<dbReference type="GO" id="GO:0005886">
    <property type="term" value="C:plasma membrane"/>
    <property type="evidence" value="ECO:0007669"/>
    <property type="project" value="UniProtKB-SubCell"/>
</dbReference>
<dbReference type="SMART" id="SM00388">
    <property type="entry name" value="HisKA"/>
    <property type="match status" value="1"/>
</dbReference>
<protein>
    <recommendedName>
        <fullName evidence="3">histidine kinase</fullName>
        <ecNumber evidence="3">2.7.13.3</ecNumber>
    </recommendedName>
</protein>
<feature type="transmembrane region" description="Helical" evidence="14">
    <location>
        <begin position="60"/>
        <end position="83"/>
    </location>
</feature>
<evidence type="ECO:0000259" key="15">
    <source>
        <dbReference type="PROSITE" id="PS50109"/>
    </source>
</evidence>
<dbReference type="Proteomes" id="UP000034054">
    <property type="component" value="Unassembled WGS sequence"/>
</dbReference>
<keyword evidence="5" id="KW-0597">Phosphoprotein</keyword>
<dbReference type="PROSITE" id="PS50112">
    <property type="entry name" value="PAS"/>
    <property type="match status" value="1"/>
</dbReference>
<dbReference type="InterPro" id="IPR005467">
    <property type="entry name" value="His_kinase_dom"/>
</dbReference>
<evidence type="ECO:0000256" key="9">
    <source>
        <dbReference type="ARBA" id="ARBA00022777"/>
    </source>
</evidence>
<dbReference type="PATRIC" id="fig|1618979.3.peg.182"/>
<organism evidence="17 18">
    <name type="scientific">Candidatus Uhrbacteria bacterium GW2011_GWA2_52_8d</name>
    <dbReference type="NCBI Taxonomy" id="1618979"/>
    <lineage>
        <taxon>Bacteria</taxon>
        <taxon>Candidatus Uhriibacteriota</taxon>
    </lineage>
</organism>